<dbReference type="InterPro" id="IPR050464">
    <property type="entry name" value="Zeta_carotene_desat/Oxidored"/>
</dbReference>
<dbReference type="Gene3D" id="3.50.50.60">
    <property type="entry name" value="FAD/NAD(P)-binding domain"/>
    <property type="match status" value="1"/>
</dbReference>
<reference evidence="2 3" key="1">
    <citation type="submission" date="2024-07" db="EMBL/GenBank/DDBJ databases">
        <title>Section-level genome sequencing and comparative genomics of Aspergillus sections Usti and Cavernicolus.</title>
        <authorList>
            <consortium name="Lawrence Berkeley National Laboratory"/>
            <person name="Nybo J.L."/>
            <person name="Vesth T.C."/>
            <person name="Theobald S."/>
            <person name="Frisvad J.C."/>
            <person name="Larsen T.O."/>
            <person name="Kjaerboelling I."/>
            <person name="Rothschild-Mancinelli K."/>
            <person name="Lyhne E.K."/>
            <person name="Kogle M.E."/>
            <person name="Barry K."/>
            <person name="Clum A."/>
            <person name="Na H."/>
            <person name="Ledsgaard L."/>
            <person name="Lin J."/>
            <person name="Lipzen A."/>
            <person name="Kuo A."/>
            <person name="Riley R."/>
            <person name="Mondo S."/>
            <person name="Labutti K."/>
            <person name="Haridas S."/>
            <person name="Pangalinan J."/>
            <person name="Salamov A.A."/>
            <person name="Simmons B.A."/>
            <person name="Magnuson J.K."/>
            <person name="Chen J."/>
            <person name="Drula E."/>
            <person name="Henrissat B."/>
            <person name="Wiebenga A."/>
            <person name="Lubbers R.J."/>
            <person name="Gomes A.C."/>
            <person name="Makela M.R."/>
            <person name="Stajich J."/>
            <person name="Grigoriev I.V."/>
            <person name="Mortensen U.H."/>
            <person name="De Vries R.P."/>
            <person name="Baker S.E."/>
            <person name="Andersen M.R."/>
        </authorList>
    </citation>
    <scope>NUCLEOTIDE SEQUENCE [LARGE SCALE GENOMIC DNA]</scope>
    <source>
        <strain evidence="2 3">CBS 123904</strain>
    </source>
</reference>
<accession>A0ABR4IHT0</accession>
<evidence type="ECO:0000259" key="1">
    <source>
        <dbReference type="Pfam" id="PF01266"/>
    </source>
</evidence>
<keyword evidence="3" id="KW-1185">Reference proteome</keyword>
<dbReference type="InterPro" id="IPR036188">
    <property type="entry name" value="FAD/NAD-bd_sf"/>
</dbReference>
<name>A0ABR4IHT0_9EURO</name>
<dbReference type="InterPro" id="IPR006076">
    <property type="entry name" value="FAD-dep_OxRdtase"/>
</dbReference>
<dbReference type="Gene3D" id="3.30.9.10">
    <property type="entry name" value="D-Amino Acid Oxidase, subunit A, domain 2"/>
    <property type="match status" value="1"/>
</dbReference>
<dbReference type="PANTHER" id="PTHR42923">
    <property type="entry name" value="PROTOPORPHYRINOGEN OXIDASE"/>
    <property type="match status" value="1"/>
</dbReference>
<proteinExistence type="predicted"/>
<dbReference type="Pfam" id="PF01266">
    <property type="entry name" value="DAO"/>
    <property type="match status" value="1"/>
</dbReference>
<evidence type="ECO:0000313" key="3">
    <source>
        <dbReference type="Proteomes" id="UP001610446"/>
    </source>
</evidence>
<dbReference type="EMBL" id="JBFXLU010000401">
    <property type="protein sequence ID" value="KAL2827310.1"/>
    <property type="molecule type" value="Genomic_DNA"/>
</dbReference>
<sequence length="419" mass="46805">MSLPQFMPSQATKPKTIAIIGGGWSGCHTAVELAAAGHQVTILEKGADIFNGVSGQFGIRIHRGPHYPRSSGTRKSCRRTFDRFTEKYRELVVPVNPAIYSLARYDSMGKESKVSAHAFGTVCRETEPCSAADVGEFVRENSSESQVECAYKLDEPCALLNLYLKTYFQQKRSAAGVGLRVNTEVISVKRHEGQKKHCVSMAHTHEFYDAVINATGYTSALPESLLTNLPINADIRYQACIALHYTDSKSDPNIAPLSFIVMDWWFPCLMPSVGEPGSRGEYVLTHGAYTILGSFDTPARATQCLTEMTRELMEGEIKPKIESEMERFWPSFKDQFVYQEWKGTVLPKTVTESEISNVLEAADEVFELLEGQSVTSHAGYAYARDSELNRSKREIEKRPVSKERNTCFLQTHQTLAVKT</sequence>
<organism evidence="2 3">
    <name type="scientific">Aspergillus pseudoustus</name>
    <dbReference type="NCBI Taxonomy" id="1810923"/>
    <lineage>
        <taxon>Eukaryota</taxon>
        <taxon>Fungi</taxon>
        <taxon>Dikarya</taxon>
        <taxon>Ascomycota</taxon>
        <taxon>Pezizomycotina</taxon>
        <taxon>Eurotiomycetes</taxon>
        <taxon>Eurotiomycetidae</taxon>
        <taxon>Eurotiales</taxon>
        <taxon>Aspergillaceae</taxon>
        <taxon>Aspergillus</taxon>
        <taxon>Aspergillus subgen. Nidulantes</taxon>
    </lineage>
</organism>
<feature type="domain" description="FAD dependent oxidoreductase" evidence="1">
    <location>
        <begin position="17"/>
        <end position="343"/>
    </location>
</feature>
<dbReference type="SUPFAM" id="SSF51905">
    <property type="entry name" value="FAD/NAD(P)-binding domain"/>
    <property type="match status" value="1"/>
</dbReference>
<evidence type="ECO:0000313" key="2">
    <source>
        <dbReference type="EMBL" id="KAL2827310.1"/>
    </source>
</evidence>
<comment type="caution">
    <text evidence="2">The sequence shown here is derived from an EMBL/GenBank/DDBJ whole genome shotgun (WGS) entry which is preliminary data.</text>
</comment>
<protein>
    <recommendedName>
        <fullName evidence="1">FAD dependent oxidoreductase domain-containing protein</fullName>
    </recommendedName>
</protein>
<dbReference type="Proteomes" id="UP001610446">
    <property type="component" value="Unassembled WGS sequence"/>
</dbReference>
<gene>
    <name evidence="2" type="ORF">BJY01DRAFT_241176</name>
</gene>